<comment type="caution">
    <text evidence="1">The sequence shown here is derived from an EMBL/GenBank/DDBJ whole genome shotgun (WGS) entry which is preliminary data.</text>
</comment>
<reference evidence="1" key="2">
    <citation type="journal article" date="2024" name="Plant">
        <title>Genomic evolution and insights into agronomic trait innovations of Sesamum species.</title>
        <authorList>
            <person name="Miao H."/>
            <person name="Wang L."/>
            <person name="Qu L."/>
            <person name="Liu H."/>
            <person name="Sun Y."/>
            <person name="Le M."/>
            <person name="Wang Q."/>
            <person name="Wei S."/>
            <person name="Zheng Y."/>
            <person name="Lin W."/>
            <person name="Duan Y."/>
            <person name="Cao H."/>
            <person name="Xiong S."/>
            <person name="Wang X."/>
            <person name="Wei L."/>
            <person name="Li C."/>
            <person name="Ma Q."/>
            <person name="Ju M."/>
            <person name="Zhao R."/>
            <person name="Li G."/>
            <person name="Mu C."/>
            <person name="Tian Q."/>
            <person name="Mei H."/>
            <person name="Zhang T."/>
            <person name="Gao T."/>
            <person name="Zhang H."/>
        </authorList>
    </citation>
    <scope>NUCLEOTIDE SEQUENCE</scope>
    <source>
        <strain evidence="1">3651</strain>
    </source>
</reference>
<accession>A0AAE2CKQ3</accession>
<name>A0AAE2CKQ3_9LAMI</name>
<dbReference type="Proteomes" id="UP001293254">
    <property type="component" value="Unassembled WGS sequence"/>
</dbReference>
<gene>
    <name evidence="1" type="ORF">Salat_1744900</name>
</gene>
<keyword evidence="2" id="KW-1185">Reference proteome</keyword>
<evidence type="ECO:0000313" key="2">
    <source>
        <dbReference type="Proteomes" id="UP001293254"/>
    </source>
</evidence>
<dbReference type="AlphaFoldDB" id="A0AAE2CKQ3"/>
<reference evidence="1" key="1">
    <citation type="submission" date="2020-06" db="EMBL/GenBank/DDBJ databases">
        <authorList>
            <person name="Li T."/>
            <person name="Hu X."/>
            <person name="Zhang T."/>
            <person name="Song X."/>
            <person name="Zhang H."/>
            <person name="Dai N."/>
            <person name="Sheng W."/>
            <person name="Hou X."/>
            <person name="Wei L."/>
        </authorList>
    </citation>
    <scope>NUCLEOTIDE SEQUENCE</scope>
    <source>
        <strain evidence="1">3651</strain>
        <tissue evidence="1">Leaf</tissue>
    </source>
</reference>
<dbReference type="EMBL" id="JACGWO010000006">
    <property type="protein sequence ID" value="KAK4425509.1"/>
    <property type="molecule type" value="Genomic_DNA"/>
</dbReference>
<evidence type="ECO:0000313" key="1">
    <source>
        <dbReference type="EMBL" id="KAK4425509.1"/>
    </source>
</evidence>
<organism evidence="1 2">
    <name type="scientific">Sesamum alatum</name>
    <dbReference type="NCBI Taxonomy" id="300844"/>
    <lineage>
        <taxon>Eukaryota</taxon>
        <taxon>Viridiplantae</taxon>
        <taxon>Streptophyta</taxon>
        <taxon>Embryophyta</taxon>
        <taxon>Tracheophyta</taxon>
        <taxon>Spermatophyta</taxon>
        <taxon>Magnoliopsida</taxon>
        <taxon>eudicotyledons</taxon>
        <taxon>Gunneridae</taxon>
        <taxon>Pentapetalae</taxon>
        <taxon>asterids</taxon>
        <taxon>lamiids</taxon>
        <taxon>Lamiales</taxon>
        <taxon>Pedaliaceae</taxon>
        <taxon>Sesamum</taxon>
    </lineage>
</organism>
<sequence>MPPCPPQGKMPLPPCPFKERILVAVVPTSRNATPAAAHPPQGIVAASTASTPTPFVLLSQLSVTLLPLRYLKERVQLLLMGTIKKHNMFLILKQMWTFFVMIPLCLF</sequence>
<proteinExistence type="predicted"/>
<protein>
    <submittedName>
        <fullName evidence="1">Uncharacterized protein</fullName>
    </submittedName>
</protein>